<reference evidence="1" key="1">
    <citation type="journal article" date="2014" name="Front. Microbiol.">
        <title>High frequency of phylogenetically diverse reductive dehalogenase-homologous genes in deep subseafloor sedimentary metagenomes.</title>
        <authorList>
            <person name="Kawai M."/>
            <person name="Futagami T."/>
            <person name="Toyoda A."/>
            <person name="Takaki Y."/>
            <person name="Nishi S."/>
            <person name="Hori S."/>
            <person name="Arai W."/>
            <person name="Tsubouchi T."/>
            <person name="Morono Y."/>
            <person name="Uchiyama I."/>
            <person name="Ito T."/>
            <person name="Fujiyama A."/>
            <person name="Inagaki F."/>
            <person name="Takami H."/>
        </authorList>
    </citation>
    <scope>NUCLEOTIDE SEQUENCE</scope>
    <source>
        <strain evidence="1">Expedition CK06-06</strain>
    </source>
</reference>
<organism evidence="1">
    <name type="scientific">marine sediment metagenome</name>
    <dbReference type="NCBI Taxonomy" id="412755"/>
    <lineage>
        <taxon>unclassified sequences</taxon>
        <taxon>metagenomes</taxon>
        <taxon>ecological metagenomes</taxon>
    </lineage>
</organism>
<name>X1LTM7_9ZZZZ</name>
<dbReference type="AlphaFoldDB" id="X1LTM7"/>
<accession>X1LTM7</accession>
<proteinExistence type="predicted"/>
<dbReference type="EMBL" id="BARV01011266">
    <property type="protein sequence ID" value="GAI05770.1"/>
    <property type="molecule type" value="Genomic_DNA"/>
</dbReference>
<gene>
    <name evidence="1" type="ORF">S06H3_21445</name>
</gene>
<comment type="caution">
    <text evidence="1">The sequence shown here is derived from an EMBL/GenBank/DDBJ whole genome shotgun (WGS) entry which is preliminary data.</text>
</comment>
<protein>
    <submittedName>
        <fullName evidence="1">Uncharacterized protein</fullName>
    </submittedName>
</protein>
<evidence type="ECO:0000313" key="1">
    <source>
        <dbReference type="EMBL" id="GAI05770.1"/>
    </source>
</evidence>
<sequence length="141" mass="16282">MNETLASMVSKEIGSIIYEKYYPWYENGYNQNQGVGSGFDFNQEMREIRRAVDKYLAQGDIEQAEEFMEQKRQYLASIGYYIRKLNQAYFAFHGTYADSPTSVSPIGVELKKLREQSASLKDFLDTVAAMTSRQNLRDSLK</sequence>